<evidence type="ECO:0000313" key="9">
    <source>
        <dbReference type="EMBL" id="GAA3572805.1"/>
    </source>
</evidence>
<dbReference type="Pfam" id="PF02518">
    <property type="entry name" value="HATPase_c"/>
    <property type="match status" value="1"/>
</dbReference>
<protein>
    <recommendedName>
        <fullName evidence="2">histidine kinase</fullName>
        <ecNumber evidence="2">2.7.13.3</ecNumber>
    </recommendedName>
</protein>
<organism evidence="9 10">
    <name type="scientific">Microlunatus spumicola</name>
    <dbReference type="NCBI Taxonomy" id="81499"/>
    <lineage>
        <taxon>Bacteria</taxon>
        <taxon>Bacillati</taxon>
        <taxon>Actinomycetota</taxon>
        <taxon>Actinomycetes</taxon>
        <taxon>Propionibacteriales</taxon>
        <taxon>Propionibacteriaceae</taxon>
        <taxon>Microlunatus</taxon>
    </lineage>
</organism>
<evidence type="ECO:0000256" key="2">
    <source>
        <dbReference type="ARBA" id="ARBA00012438"/>
    </source>
</evidence>
<dbReference type="InterPro" id="IPR004358">
    <property type="entry name" value="Sig_transdc_His_kin-like_C"/>
</dbReference>
<dbReference type="RefSeq" id="WP_344742516.1">
    <property type="nucleotide sequence ID" value="NZ_BAAAYR010000004.1"/>
</dbReference>
<dbReference type="SUPFAM" id="SSF51206">
    <property type="entry name" value="cAMP-binding domain-like"/>
    <property type="match status" value="1"/>
</dbReference>
<evidence type="ECO:0000256" key="5">
    <source>
        <dbReference type="ARBA" id="ARBA00023012"/>
    </source>
</evidence>
<keyword evidence="4" id="KW-0418">Kinase</keyword>
<dbReference type="Gene3D" id="3.30.565.10">
    <property type="entry name" value="Histidine kinase-like ATPase, C-terminal domain"/>
    <property type="match status" value="1"/>
</dbReference>
<evidence type="ECO:0000256" key="3">
    <source>
        <dbReference type="ARBA" id="ARBA00022553"/>
    </source>
</evidence>
<dbReference type="Proteomes" id="UP001500767">
    <property type="component" value="Unassembled WGS sequence"/>
</dbReference>
<dbReference type="SMART" id="SM00100">
    <property type="entry name" value="cNMP"/>
    <property type="match status" value="1"/>
</dbReference>
<dbReference type="PRINTS" id="PR00344">
    <property type="entry name" value="BCTRLSENSOR"/>
</dbReference>
<evidence type="ECO:0000256" key="1">
    <source>
        <dbReference type="ARBA" id="ARBA00000085"/>
    </source>
</evidence>
<gene>
    <name evidence="9" type="ORF">GCM10022197_31940</name>
</gene>
<dbReference type="CDD" id="cd00082">
    <property type="entry name" value="HisKA"/>
    <property type="match status" value="1"/>
</dbReference>
<dbReference type="Gene3D" id="1.10.287.130">
    <property type="match status" value="1"/>
</dbReference>
<dbReference type="PANTHER" id="PTHR43065:SF48">
    <property type="entry name" value="HISTIDINE KINASE"/>
    <property type="match status" value="1"/>
</dbReference>
<evidence type="ECO:0000313" key="10">
    <source>
        <dbReference type="Proteomes" id="UP001500767"/>
    </source>
</evidence>
<dbReference type="InterPro" id="IPR036890">
    <property type="entry name" value="HATPase_C_sf"/>
</dbReference>
<keyword evidence="9" id="KW-0067">ATP-binding</keyword>
<dbReference type="InterPro" id="IPR018490">
    <property type="entry name" value="cNMP-bd_dom_sf"/>
</dbReference>
<dbReference type="PROSITE" id="PS50042">
    <property type="entry name" value="CNMP_BINDING_3"/>
    <property type="match status" value="1"/>
</dbReference>
<dbReference type="InterPro" id="IPR005467">
    <property type="entry name" value="His_kinase_dom"/>
</dbReference>
<dbReference type="InterPro" id="IPR003661">
    <property type="entry name" value="HisK_dim/P_dom"/>
</dbReference>
<keyword evidence="9" id="KW-0547">Nucleotide-binding</keyword>
<name>A0ABP6Y039_9ACTN</name>
<dbReference type="PANTHER" id="PTHR43065">
    <property type="entry name" value="SENSOR HISTIDINE KINASE"/>
    <property type="match status" value="1"/>
</dbReference>
<feature type="compositionally biased region" description="Low complexity" evidence="6">
    <location>
        <begin position="1"/>
        <end position="18"/>
    </location>
</feature>
<proteinExistence type="predicted"/>
<dbReference type="InterPro" id="IPR014710">
    <property type="entry name" value="RmlC-like_jellyroll"/>
</dbReference>
<feature type="domain" description="Cyclic nucleotide-binding" evidence="7">
    <location>
        <begin position="37"/>
        <end position="136"/>
    </location>
</feature>
<feature type="domain" description="Histidine kinase" evidence="8">
    <location>
        <begin position="315"/>
        <end position="495"/>
    </location>
</feature>
<dbReference type="SMART" id="SM00387">
    <property type="entry name" value="HATPase_c"/>
    <property type="match status" value="1"/>
</dbReference>
<comment type="catalytic activity">
    <reaction evidence="1">
        <text>ATP + protein L-histidine = ADP + protein N-phospho-L-histidine.</text>
        <dbReference type="EC" id="2.7.13.3"/>
    </reaction>
</comment>
<dbReference type="InterPro" id="IPR000595">
    <property type="entry name" value="cNMP-bd_dom"/>
</dbReference>
<dbReference type="EC" id="2.7.13.3" evidence="2"/>
<evidence type="ECO:0000256" key="4">
    <source>
        <dbReference type="ARBA" id="ARBA00022777"/>
    </source>
</evidence>
<keyword evidence="4" id="KW-0808">Transferase</keyword>
<dbReference type="Gene3D" id="2.60.120.10">
    <property type="entry name" value="Jelly Rolls"/>
    <property type="match status" value="1"/>
</dbReference>
<keyword evidence="3" id="KW-0597">Phosphoprotein</keyword>
<dbReference type="GO" id="GO:0005524">
    <property type="term" value="F:ATP binding"/>
    <property type="evidence" value="ECO:0007669"/>
    <property type="project" value="UniProtKB-KW"/>
</dbReference>
<dbReference type="Pfam" id="PF00027">
    <property type="entry name" value="cNMP_binding"/>
    <property type="match status" value="1"/>
</dbReference>
<evidence type="ECO:0000256" key="6">
    <source>
        <dbReference type="SAM" id="MobiDB-lite"/>
    </source>
</evidence>
<dbReference type="EMBL" id="BAAAYR010000004">
    <property type="protein sequence ID" value="GAA3572805.1"/>
    <property type="molecule type" value="Genomic_DNA"/>
</dbReference>
<dbReference type="SUPFAM" id="SSF55874">
    <property type="entry name" value="ATPase domain of HSP90 chaperone/DNA topoisomerase II/histidine kinase"/>
    <property type="match status" value="1"/>
</dbReference>
<keyword evidence="5" id="KW-0902">Two-component regulatory system</keyword>
<evidence type="ECO:0000259" key="7">
    <source>
        <dbReference type="PROSITE" id="PS50042"/>
    </source>
</evidence>
<sequence>MTDTVTDQTAQTRTAQQQDGGGGERRLTPDELRTLFLFEALEPAQLEWLSQNGFVETRAEGEAVYTEGDPATCFFVLVEGCVAMRRWVEGTNVEVNRTDHRGVYAGATAAFVKAEAGHRYANSLVAVSDSTFWVIDAALWGDKIRVWFPMAIHMLEGLATGMRNSQLVVGQRERLLSLGRLAAGLTHELNNPASAAVRATASLRERVSKMRGKLSHLASADIDGREFAAMVDLQEAAVERMAKITRELSPMETSEAEDELGDWLDDHDVQGSWDVAPVLVAAGADVAWLDELAEGVSPDILSDAVHWVAYALDTEQLMNEIEDATTRISTLVGAAKQYSQMDRATHADIDVHEGLKSTIMMLKHKITAPGNITLVKDLAEGLPRVPAFPAELNQVWTNLIDNAVQAMPDGGTLTIRTRLEPDDVLIEIGDTGTGIPKDLQERIFEPFFTTKPVGEGTGLGLDISYRVVAQRHGGDLRVESVPGDTRFQVRLPLVTPERLRTAG</sequence>
<dbReference type="CDD" id="cd00038">
    <property type="entry name" value="CAP_ED"/>
    <property type="match status" value="1"/>
</dbReference>
<reference evidence="10" key="1">
    <citation type="journal article" date="2019" name="Int. J. Syst. Evol. Microbiol.">
        <title>The Global Catalogue of Microorganisms (GCM) 10K type strain sequencing project: providing services to taxonomists for standard genome sequencing and annotation.</title>
        <authorList>
            <consortium name="The Broad Institute Genomics Platform"/>
            <consortium name="The Broad Institute Genome Sequencing Center for Infectious Disease"/>
            <person name="Wu L."/>
            <person name="Ma J."/>
        </authorList>
    </citation>
    <scope>NUCLEOTIDE SEQUENCE [LARGE SCALE GENOMIC DNA]</scope>
    <source>
        <strain evidence="10">JCM 16540</strain>
    </source>
</reference>
<accession>A0ABP6Y039</accession>
<comment type="caution">
    <text evidence="9">The sequence shown here is derived from an EMBL/GenBank/DDBJ whole genome shotgun (WGS) entry which is preliminary data.</text>
</comment>
<keyword evidence="10" id="KW-1185">Reference proteome</keyword>
<feature type="region of interest" description="Disordered" evidence="6">
    <location>
        <begin position="1"/>
        <end position="26"/>
    </location>
</feature>
<dbReference type="PROSITE" id="PS50109">
    <property type="entry name" value="HIS_KIN"/>
    <property type="match status" value="1"/>
</dbReference>
<dbReference type="InterPro" id="IPR003594">
    <property type="entry name" value="HATPase_dom"/>
</dbReference>
<evidence type="ECO:0000259" key="8">
    <source>
        <dbReference type="PROSITE" id="PS50109"/>
    </source>
</evidence>